<evidence type="ECO:0000256" key="1">
    <source>
        <dbReference type="ARBA" id="ARBA00004123"/>
    </source>
</evidence>
<evidence type="ECO:0000313" key="11">
    <source>
        <dbReference type="EMBL" id="KKY23911.1"/>
    </source>
</evidence>
<protein>
    <recommendedName>
        <fullName evidence="3 9">Mediator of RNA polymerase II transcription subunit 5</fullName>
    </recommendedName>
    <alternativeName>
        <fullName evidence="8 9">Mediator complex subunit 5</fullName>
    </alternativeName>
</protein>
<keyword evidence="6 9" id="KW-0804">Transcription</keyword>
<dbReference type="PANTHER" id="PTHR35784:SF1">
    <property type="entry name" value="MEDIATOR OF RNA POLYMERASE II TRANSCRIPTION SUBUNIT 5"/>
    <property type="match status" value="1"/>
</dbReference>
<dbReference type="GO" id="GO:0006357">
    <property type="term" value="P:regulation of transcription by RNA polymerase II"/>
    <property type="evidence" value="ECO:0007669"/>
    <property type="project" value="InterPro"/>
</dbReference>
<evidence type="ECO:0000256" key="6">
    <source>
        <dbReference type="ARBA" id="ARBA00023163"/>
    </source>
</evidence>
<sequence length="835" mass="90831">MLGPKPEDEETMSDASKNPRAESTFGGGGTDVLSAVLEDWTPGRIGKDEARQSLATRLEADSLIVQELAVRAATRAQTSADSRSCFIGCSKLLAAIVPHVGKSNEGKEGEAVSLDPALSMVEATCLLFATSSTTEAGVSVFLDRRDKELRTEVTRLFVIAAPYLPMMSLELRQRLDEVQKGYSFSEQPEKKVPDQTPKTAPPDVAQFEMSVLDADNLHSRASLYVYLNAAIASNPKKAEQLIEELELFEGNAGIIAGAVVDVIQRLCRDNETMTLKRICLHIVRKPRRLDVIALFHNPSSYLQPLCNVLDGWKWDEDQGESQPVYDEFGSILLLILTASYRYGLIPSDLGITDADSFVLRLLGNSSQEHTLDQLDDTTKQHLGSWISALFIAEGLSDELTSSCSPQDFYLLVPTLFSQSLDACSAGKLTIDALRSGFEYLLEGFLLPSLLVALLWLSNHIRSEETSPKSSLQLLHALIKPTTGSFEAREIHQTIVSIAADPVRQALQSSKVKSSSPDAQSIMKLLNSYNDFKRAPSVSRTELDVWCSTPGALSQTINHAFQVLVYWDTNQMTTTPPGFTFKLFTVSIRLHGVIRALQFFLESLKMQHESGNFDFALDVLFAIISAPSSASSHQQQQVTTLTSRFALQDAVRLEHNNLSRYLESGDNITAEALVRLNRRLDNLALVVPPPPLDDTMDAAAAAVVGPLPDDLANIDLGHISMDTDTDGSALNVSMGGAGDSGIHGANATSTTDPNSNKDLIDQILDSSNSNNGNSTTGPGGQQQQQQQQQQEGNSNPSNDMGFPDLGSMGADDMMFDLDSANLGLGSDFDLEMDGMF</sequence>
<evidence type="ECO:0000256" key="9">
    <source>
        <dbReference type="RuleBase" id="RU364142"/>
    </source>
</evidence>
<dbReference type="EMBL" id="LCWF01000064">
    <property type="protein sequence ID" value="KKY23911.1"/>
    <property type="molecule type" value="Genomic_DNA"/>
</dbReference>
<feature type="region of interest" description="Disordered" evidence="10">
    <location>
        <begin position="740"/>
        <end position="809"/>
    </location>
</feature>
<dbReference type="InterPro" id="IPR014801">
    <property type="entry name" value="Mediator_Med5_fun"/>
</dbReference>
<keyword evidence="12" id="KW-1185">Reference proteome</keyword>
<evidence type="ECO:0000256" key="8">
    <source>
        <dbReference type="ARBA" id="ARBA00031256"/>
    </source>
</evidence>
<comment type="function">
    <text evidence="9">Component of the Mediator complex, a coactivator involved in the regulated transcription of nearly all RNA polymerase II-dependent genes. Mediator functions as a bridge to convey information from gene-specific regulatory proteins to the basal RNA polymerase II transcription machinery. Mediator is recruited to promoters by direct interactions with regulatory proteins and serves as a scaffold for the assembly of a functional preinitiation complex with RNA polymerase II and the general transcription factors.</text>
</comment>
<keyword evidence="7 9" id="KW-0539">Nucleus</keyword>
<dbReference type="PANTHER" id="PTHR35784">
    <property type="entry name" value="MEDIATOR OF RNA POLYMERASE II TRANSCRIPTION SUBUNIT 5"/>
    <property type="match status" value="1"/>
</dbReference>
<dbReference type="GO" id="GO:0003712">
    <property type="term" value="F:transcription coregulator activity"/>
    <property type="evidence" value="ECO:0007669"/>
    <property type="project" value="InterPro"/>
</dbReference>
<dbReference type="AlphaFoldDB" id="A0A0G2EP89"/>
<evidence type="ECO:0000256" key="5">
    <source>
        <dbReference type="ARBA" id="ARBA00023159"/>
    </source>
</evidence>
<comment type="caution">
    <text evidence="11">The sequence shown here is derived from an EMBL/GenBank/DDBJ whole genome shotgun (WGS) entry which is preliminary data.</text>
</comment>
<dbReference type="OrthoDB" id="5322661at2759"/>
<keyword evidence="5 9" id="KW-0010">Activator</keyword>
<evidence type="ECO:0000256" key="10">
    <source>
        <dbReference type="SAM" id="MobiDB-lite"/>
    </source>
</evidence>
<dbReference type="Pfam" id="PF08689">
    <property type="entry name" value="Med5"/>
    <property type="match status" value="1"/>
</dbReference>
<evidence type="ECO:0000313" key="12">
    <source>
        <dbReference type="Proteomes" id="UP000053317"/>
    </source>
</evidence>
<proteinExistence type="inferred from homology"/>
<feature type="compositionally biased region" description="Low complexity" evidence="10">
    <location>
        <begin position="765"/>
        <end position="797"/>
    </location>
</feature>
<name>A0A0G2EP89_PHACM</name>
<evidence type="ECO:0000256" key="2">
    <source>
        <dbReference type="ARBA" id="ARBA00008782"/>
    </source>
</evidence>
<comment type="subunit">
    <text evidence="9">Component of the Mediator complex.</text>
</comment>
<organism evidence="11 12">
    <name type="scientific">Phaeomoniella chlamydospora</name>
    <name type="common">Phaeoacremonium chlamydosporum</name>
    <dbReference type="NCBI Taxonomy" id="158046"/>
    <lineage>
        <taxon>Eukaryota</taxon>
        <taxon>Fungi</taxon>
        <taxon>Dikarya</taxon>
        <taxon>Ascomycota</taxon>
        <taxon>Pezizomycotina</taxon>
        <taxon>Eurotiomycetes</taxon>
        <taxon>Chaetothyriomycetidae</taxon>
        <taxon>Phaeomoniellales</taxon>
        <taxon>Phaeomoniellaceae</taxon>
        <taxon>Phaeomoniella</taxon>
    </lineage>
</organism>
<evidence type="ECO:0000256" key="3">
    <source>
        <dbReference type="ARBA" id="ARBA00020628"/>
    </source>
</evidence>
<comment type="similarity">
    <text evidence="2 9">Belongs to the Mediator complex subunit 5 family.</text>
</comment>
<keyword evidence="4 9" id="KW-0805">Transcription regulation</keyword>
<comment type="subcellular location">
    <subcellularLocation>
        <location evidence="1 9">Nucleus</location>
    </subcellularLocation>
</comment>
<reference evidence="11 12" key="1">
    <citation type="submission" date="2015-05" db="EMBL/GenBank/DDBJ databases">
        <title>Distinctive expansion of gene families associated with plant cell wall degradation and secondary metabolism in the genomes of grapevine trunk pathogens.</title>
        <authorList>
            <person name="Lawrence D.P."/>
            <person name="Travadon R."/>
            <person name="Rolshausen P.E."/>
            <person name="Baumgartner K."/>
        </authorList>
    </citation>
    <scope>NUCLEOTIDE SEQUENCE [LARGE SCALE GENOMIC DNA]</scope>
    <source>
        <strain evidence="11">UCRPC4</strain>
    </source>
</reference>
<accession>A0A0G2EP89</accession>
<gene>
    <name evidence="9" type="primary">MED5</name>
    <name evidence="11" type="ORF">UCRPC4_g02724</name>
</gene>
<feature type="compositionally biased region" description="Polar residues" evidence="10">
    <location>
        <begin position="745"/>
        <end position="756"/>
    </location>
</feature>
<evidence type="ECO:0000256" key="4">
    <source>
        <dbReference type="ARBA" id="ARBA00023015"/>
    </source>
</evidence>
<reference evidence="11 12" key="2">
    <citation type="submission" date="2015-05" db="EMBL/GenBank/DDBJ databases">
        <authorList>
            <person name="Morales-Cruz A."/>
            <person name="Amrine K.C."/>
            <person name="Cantu D."/>
        </authorList>
    </citation>
    <scope>NUCLEOTIDE SEQUENCE [LARGE SCALE GENOMIC DNA]</scope>
    <source>
        <strain evidence="11">UCRPC4</strain>
    </source>
</reference>
<evidence type="ECO:0000256" key="7">
    <source>
        <dbReference type="ARBA" id="ARBA00023242"/>
    </source>
</evidence>
<dbReference type="Proteomes" id="UP000053317">
    <property type="component" value="Unassembled WGS sequence"/>
</dbReference>
<dbReference type="GO" id="GO:0016592">
    <property type="term" value="C:mediator complex"/>
    <property type="evidence" value="ECO:0007669"/>
    <property type="project" value="InterPro"/>
</dbReference>
<feature type="region of interest" description="Disordered" evidence="10">
    <location>
        <begin position="1"/>
        <end position="30"/>
    </location>
</feature>